<name>A0A843B7B4_9BURK</name>
<proteinExistence type="predicted"/>
<feature type="region of interest" description="Disordered" evidence="1">
    <location>
        <begin position="346"/>
        <end position="378"/>
    </location>
</feature>
<accession>A0A843B7B4</accession>
<dbReference type="RefSeq" id="WP_198462054.1">
    <property type="nucleotide sequence ID" value="NZ_JABBCQ020000022.1"/>
</dbReference>
<reference evidence="2" key="1">
    <citation type="submission" date="2020-12" db="EMBL/GenBank/DDBJ databases">
        <title>Comamonas sp. nov., isolated from stream water.</title>
        <authorList>
            <person name="Park K.-H."/>
        </authorList>
    </citation>
    <scope>NUCLEOTIDE SEQUENCE</scope>
    <source>
        <strain evidence="2">EJ-4</strain>
    </source>
</reference>
<dbReference type="Pfam" id="PF18897">
    <property type="entry name" value="Gp3-like"/>
    <property type="match status" value="1"/>
</dbReference>
<dbReference type="AlphaFoldDB" id="A0A843B7B4"/>
<organism evidence="2 3">
    <name type="scientific">Comamonas suwonensis</name>
    <dbReference type="NCBI Taxonomy" id="2606214"/>
    <lineage>
        <taxon>Bacteria</taxon>
        <taxon>Pseudomonadati</taxon>
        <taxon>Pseudomonadota</taxon>
        <taxon>Betaproteobacteria</taxon>
        <taxon>Burkholderiales</taxon>
        <taxon>Comamonadaceae</taxon>
        <taxon>Comamonas</taxon>
    </lineage>
</organism>
<comment type="caution">
    <text evidence="2">The sequence shown here is derived from an EMBL/GenBank/DDBJ whole genome shotgun (WGS) entry which is preliminary data.</text>
</comment>
<dbReference type="InterPro" id="IPR043991">
    <property type="entry name" value="Gp3-like"/>
</dbReference>
<protein>
    <submittedName>
        <fullName evidence="2">Phage capsid protein</fullName>
    </submittedName>
</protein>
<dbReference type="Proteomes" id="UP000530032">
    <property type="component" value="Unassembled WGS sequence"/>
</dbReference>
<dbReference type="EMBL" id="JABBCQ020000022">
    <property type="protein sequence ID" value="MBI1626683.1"/>
    <property type="molecule type" value="Genomic_DNA"/>
</dbReference>
<feature type="region of interest" description="Disordered" evidence="1">
    <location>
        <begin position="67"/>
        <end position="96"/>
    </location>
</feature>
<evidence type="ECO:0000313" key="2">
    <source>
        <dbReference type="EMBL" id="MBI1626683.1"/>
    </source>
</evidence>
<sequence>MIKGLMITPPVIGRIAIGKVVERNGKRLPEKDDEFTITTQVQSRGQWILHPLDETLRLAADKTYGSIKEGSQPSLSDGGEGGLSTADLEQATQPIPTVRPIRSGKRSLKEKIGVAADANPGQAMEPASSPSLPASSVSARRKLRSIPVRVLFNDPDLNLRAHYTLFDRTTARPVCVGDGENCKRVSSKGLESMPCPGPDICLFGKEGCKPYGRLNLIIGDSDELGSFVFRTTGFNSIRTLAARLRYFAAVSGGHLASMPLELKLRGKSTTQSHRSAIYYADLIVRSGLSLNAAIGQARELTVQRKTAGFDQTALDEAARQGFANGNFEDAPDEAAEIVEEFYPEECETPTAPTTAAANEHWPPIAQASQRNGTHSPYP</sequence>
<feature type="compositionally biased region" description="Polar residues" evidence="1">
    <location>
        <begin position="366"/>
        <end position="378"/>
    </location>
</feature>
<evidence type="ECO:0000256" key="1">
    <source>
        <dbReference type="SAM" id="MobiDB-lite"/>
    </source>
</evidence>
<evidence type="ECO:0000313" key="3">
    <source>
        <dbReference type="Proteomes" id="UP000530032"/>
    </source>
</evidence>
<feature type="compositionally biased region" description="Low complexity" evidence="1">
    <location>
        <begin position="348"/>
        <end position="359"/>
    </location>
</feature>
<keyword evidence="3" id="KW-1185">Reference proteome</keyword>
<gene>
    <name evidence="2" type="ORF">HF327_019565</name>
</gene>